<evidence type="ECO:0000313" key="2">
    <source>
        <dbReference type="EMBL" id="OAI24408.1"/>
    </source>
</evidence>
<dbReference type="OrthoDB" id="9798982at2"/>
<dbReference type="Gene3D" id="1.10.530.10">
    <property type="match status" value="1"/>
</dbReference>
<dbReference type="GO" id="GO:0006032">
    <property type="term" value="P:chitin catabolic process"/>
    <property type="evidence" value="ECO:0007669"/>
    <property type="project" value="InterPro"/>
</dbReference>
<dbReference type="PANTHER" id="PTHR34408">
    <property type="entry name" value="FAMILY PROTEIN, PUTATIVE-RELATED"/>
    <property type="match status" value="1"/>
</dbReference>
<dbReference type="AlphaFoldDB" id="A0A177P278"/>
<dbReference type="GO" id="GO:0016998">
    <property type="term" value="P:cell wall macromolecule catabolic process"/>
    <property type="evidence" value="ECO:0007669"/>
    <property type="project" value="InterPro"/>
</dbReference>
<keyword evidence="2" id="KW-0378">Hydrolase</keyword>
<dbReference type="EMBL" id="LUUK01000048">
    <property type="protein sequence ID" value="OAI24408.1"/>
    <property type="molecule type" value="Genomic_DNA"/>
</dbReference>
<dbReference type="STRING" id="702114.A1355_20755"/>
<accession>A0A177P278</accession>
<feature type="domain" description="Glycoside hydrolase family 19 catalytic" evidence="1">
    <location>
        <begin position="78"/>
        <end position="161"/>
    </location>
</feature>
<gene>
    <name evidence="2" type="ORF">A1355_20755</name>
</gene>
<keyword evidence="3" id="KW-1185">Reference proteome</keyword>
<dbReference type="InterPro" id="IPR023346">
    <property type="entry name" value="Lysozyme-like_dom_sf"/>
</dbReference>
<dbReference type="SUPFAM" id="SSF53955">
    <property type="entry name" value="Lysozyme-like"/>
    <property type="match status" value="1"/>
</dbReference>
<organism evidence="2 3">
    <name type="scientific">Methylomonas koyamae</name>
    <dbReference type="NCBI Taxonomy" id="702114"/>
    <lineage>
        <taxon>Bacteria</taxon>
        <taxon>Pseudomonadati</taxon>
        <taxon>Pseudomonadota</taxon>
        <taxon>Gammaproteobacteria</taxon>
        <taxon>Methylococcales</taxon>
        <taxon>Methylococcaceae</taxon>
        <taxon>Methylomonas</taxon>
    </lineage>
</organism>
<dbReference type="InterPro" id="IPR000726">
    <property type="entry name" value="Glyco_hydro_19_cat"/>
</dbReference>
<name>A0A177P278_9GAMM</name>
<dbReference type="RefSeq" id="WP_064025504.1">
    <property type="nucleotide sequence ID" value="NZ_LUUK01000048.1"/>
</dbReference>
<dbReference type="Pfam" id="PF00182">
    <property type="entry name" value="Glyco_hydro_19"/>
    <property type="match status" value="1"/>
</dbReference>
<evidence type="ECO:0000259" key="1">
    <source>
        <dbReference type="Pfam" id="PF00182"/>
    </source>
</evidence>
<protein>
    <submittedName>
        <fullName evidence="2">Glycoside hydrolase</fullName>
    </submittedName>
</protein>
<evidence type="ECO:0000313" key="3">
    <source>
        <dbReference type="Proteomes" id="UP000077628"/>
    </source>
</evidence>
<comment type="caution">
    <text evidence="2">The sequence shown here is derived from an EMBL/GenBank/DDBJ whole genome shotgun (WGS) entry which is preliminary data.</text>
</comment>
<reference evidence="3" key="1">
    <citation type="submission" date="2016-03" db="EMBL/GenBank/DDBJ databases">
        <authorList>
            <person name="Heylen K."/>
            <person name="De Vos P."/>
            <person name="Vekeman B."/>
        </authorList>
    </citation>
    <scope>NUCLEOTIDE SEQUENCE [LARGE SCALE GENOMIC DNA]</scope>
    <source>
        <strain evidence="3">R-45383</strain>
    </source>
</reference>
<dbReference type="InterPro" id="IPR052354">
    <property type="entry name" value="Cell_Wall_Dynamics_Protein"/>
</dbReference>
<dbReference type="PANTHER" id="PTHR34408:SF1">
    <property type="entry name" value="GLYCOSYL HYDROLASE FAMILY 19 DOMAIN-CONTAINING PROTEIN HI_1415"/>
    <property type="match status" value="1"/>
</dbReference>
<dbReference type="Proteomes" id="UP000077628">
    <property type="component" value="Unassembled WGS sequence"/>
</dbReference>
<proteinExistence type="predicted"/>
<sequence length="210" mass="22992">MIDANLIKSALPQCKSPDTWAAALNPAMEQFQINNPGRIACFLAQTGHESGQFNRLTEGLFYKTAARLVAVWPKRFPTEAVAAPYVANEEKLANYIYANRIGNGPESSGDGYRFRGRGLIQITGRSNYADVGKALGVDLLAQPELLIEPKWAALSAAYFWFGHGLNALADDQTDDNDIEDFTAITKKINGGTAGLQDRLALYRTIKPLVQ</sequence>
<dbReference type="GO" id="GO:0004568">
    <property type="term" value="F:chitinase activity"/>
    <property type="evidence" value="ECO:0007669"/>
    <property type="project" value="InterPro"/>
</dbReference>